<evidence type="ECO:0000256" key="1">
    <source>
        <dbReference type="SAM" id="MobiDB-lite"/>
    </source>
</evidence>
<dbReference type="Gene3D" id="2.40.30.10">
    <property type="entry name" value="Translation factors"/>
    <property type="match status" value="1"/>
</dbReference>
<feature type="compositionally biased region" description="Basic residues" evidence="1">
    <location>
        <begin position="432"/>
        <end position="450"/>
    </location>
</feature>
<dbReference type="PANTHER" id="PTHR42908:SF3">
    <property type="entry name" value="ELONGATION FACTOR-LIKE GTPASE 1"/>
    <property type="match status" value="1"/>
</dbReference>
<feature type="domain" description="Tr-type G" evidence="2">
    <location>
        <begin position="16"/>
        <end position="317"/>
    </location>
</feature>
<feature type="compositionally biased region" description="Low complexity" evidence="1">
    <location>
        <begin position="857"/>
        <end position="866"/>
    </location>
</feature>
<evidence type="ECO:0000259" key="2">
    <source>
        <dbReference type="PROSITE" id="PS51722"/>
    </source>
</evidence>
<dbReference type="NCBIfam" id="TIGR00231">
    <property type="entry name" value="small_GTP"/>
    <property type="match status" value="1"/>
</dbReference>
<evidence type="ECO:0000313" key="4">
    <source>
        <dbReference type="Proteomes" id="UP001057375"/>
    </source>
</evidence>
<dbReference type="InterPro" id="IPR035647">
    <property type="entry name" value="EFG_III/V"/>
</dbReference>
<name>A0ABQ5K0C5_9EUKA</name>
<sequence>MSKIQPIIKKLQNIPERIRNICVVAHVDHGKTTLSDCLIASNGIISSKSAGDVKFMDTYAAEQKRFITMKSGVISLLAVMSRVVIPPKQEQSASEMGKSISYDQHNALLSSYIPPPPSSPPLAGPHLINLIDTPGHVDFSGEVSAAMRICDGAIVVVDAIEGVMPQTEAVLKMALSEKLTPILFINKIDRLFLEAQMSARDACLHLERLIEHINCVMWGIILGKNAEEMEDARKKEEEEEEAKEDDEESNSDILFEGPSKSSKSIADVLYSQKNRDIFNPRNGNVLFGSTIHNWCFSLSGFASFLLESEALPNTIPLSVLTRALWGKIGIDMKKRCFVKIKTRAKTVVSESSTKKTSKKSSGKISKKKGKKPKEKSVKVKDNLFTKLVLNTIQHIYEQLYLNPDVNYDDIKRCFVKIKTRAKTVVSESSTKKTSKKSSGKISKKKGKKPKEKSVKVKDNLFTKLVLNTIQHIYEQLYLNPDVNYDDIVHIIKGLGMEVTDESSANPSIRLSPYHQSPSLLLSSSPQQRIRTIMAAFLPVGKIVMKTVCECVRSVKDGQSFRKGVLWNESSSFPLDSSLFSSVTRPNYLVRSLQRSISFSCDDPSTSPLLSLSVKILHSPKDVPQDVLLESVRKRKSDELIQRHKEYTEWKKRCDTFGYNQTLCGSLHSSLPSFVLPPSLAPSSHPSLEMSLAMRIAVERVREDEEYMKEYRLRRKTKPKKVMIPCKTICNPNDESESSSYIEPCKYDSEPTPSSSSSSSSYSSSSSFSSSSSEMTAFTTLYERGLFGNEWLRMLNPDQVSGGISKCIRDPSSTYSLGSGDESYPPFVCLVRVLSGTIKKGDVVYVLSDRWKGGQTTSQNKSSQNKSSQDKSSQDKSTLGSDLDVHHTPRSSLAFSNYMSTKSYINNTVNVQIDTSSENDIEHTSSALSPPCFSLAVVTDLLIFLGSECVSTDEVGVGSVVGVVGIGEGIGKNASIISARMTMPSNSCPCGCIKASKDDSMHYICKCGASVFSKSHCESEIARLQRYIPSYLHKFMYPVEHVHSGKAITAPDDDSIILCEHPLSSLFPNSPFVSKYDSYSSEHSIDDIPPPLSPRCLPAPCFLPHLPTLSLLLSCLFKPVPSLPAFFSPPPLSQLSSPILSSSLVPLHPAQFNLLSSALAVLSHTDTGAEVSLSVKDGEWHLRCIGEVHLGVCIRECMRIVGREVERRKRREREILQLRHNIQQWKQLMTIRNAELTSKEEKREEDLEGCNEHESSSCLTSLYNTLPSHSFQGLSLSDIGICVSEGVVCVRERVVGPFEVVEEVNESILQGAEQIADDARATFGGKLLGSAWNEKQLRIEGILEDLEKKRKSDAVSEEKSTSLPKKLESILYHSEDFKSGMCEELPSPSVREILSETPPHYFHRSFREVRQSTPNNDDEKVFNIECELVTKAIPISDVICQEMRGERFKDKVRNVRKILEETHSATHVSVVDPILVVISSLLQAFGWSKDMSDRVCGYYPSFSSADKASASRSSLDIPSPTCLIFAPPYNCSNSQLLPLFQQLDGHTHSILYPLLISSLSVVCQKGPLCSGEVVSCAFMCEYLK</sequence>
<feature type="region of interest" description="Disordered" evidence="1">
    <location>
        <begin position="852"/>
        <end position="884"/>
    </location>
</feature>
<dbReference type="PANTHER" id="PTHR42908">
    <property type="entry name" value="TRANSLATION ELONGATION FACTOR-RELATED"/>
    <property type="match status" value="1"/>
</dbReference>
<dbReference type="Gene3D" id="3.40.50.300">
    <property type="entry name" value="P-loop containing nucleotide triphosphate hydrolases"/>
    <property type="match status" value="1"/>
</dbReference>
<dbReference type="Pfam" id="PF00009">
    <property type="entry name" value="GTP_EFTU"/>
    <property type="match status" value="1"/>
</dbReference>
<gene>
    <name evidence="3" type="ORF">ADUPG1_012703</name>
</gene>
<reference evidence="3" key="1">
    <citation type="submission" date="2022-03" db="EMBL/GenBank/DDBJ databases">
        <title>Draft genome sequence of Aduncisulcus paluster, a free-living microaerophilic Fornicata.</title>
        <authorList>
            <person name="Yuyama I."/>
            <person name="Kume K."/>
            <person name="Tamura T."/>
            <person name="Inagaki Y."/>
            <person name="Hashimoto T."/>
        </authorList>
    </citation>
    <scope>NUCLEOTIDE SEQUENCE</scope>
    <source>
        <strain evidence="3">NY0171</strain>
    </source>
</reference>
<feature type="region of interest" description="Disordered" evidence="1">
    <location>
        <begin position="733"/>
        <end position="770"/>
    </location>
</feature>
<proteinExistence type="predicted"/>
<feature type="non-terminal residue" evidence="3">
    <location>
        <position position="1583"/>
    </location>
</feature>
<keyword evidence="4" id="KW-1185">Reference proteome</keyword>
<feature type="region of interest" description="Disordered" evidence="1">
    <location>
        <begin position="425"/>
        <end position="452"/>
    </location>
</feature>
<dbReference type="PROSITE" id="PS51722">
    <property type="entry name" value="G_TR_2"/>
    <property type="match status" value="1"/>
</dbReference>
<feature type="region of interest" description="Disordered" evidence="1">
    <location>
        <begin position="231"/>
        <end position="259"/>
    </location>
</feature>
<evidence type="ECO:0000313" key="3">
    <source>
        <dbReference type="EMBL" id="GKT24334.1"/>
    </source>
</evidence>
<dbReference type="InterPro" id="IPR005225">
    <property type="entry name" value="Small_GTP-bd"/>
</dbReference>
<dbReference type="Proteomes" id="UP001057375">
    <property type="component" value="Unassembled WGS sequence"/>
</dbReference>
<feature type="region of interest" description="Disordered" evidence="1">
    <location>
        <begin position="349"/>
        <end position="375"/>
    </location>
</feature>
<dbReference type="InterPro" id="IPR027417">
    <property type="entry name" value="P-loop_NTPase"/>
</dbReference>
<dbReference type="SUPFAM" id="SSF52540">
    <property type="entry name" value="P-loop containing nucleoside triphosphate hydrolases"/>
    <property type="match status" value="1"/>
</dbReference>
<dbReference type="SUPFAM" id="SSF54980">
    <property type="entry name" value="EF-G C-terminal domain-like"/>
    <property type="match status" value="1"/>
</dbReference>
<comment type="caution">
    <text evidence="3">The sequence shown here is derived from an EMBL/GenBank/DDBJ whole genome shotgun (WGS) entry which is preliminary data.</text>
</comment>
<feature type="compositionally biased region" description="Low complexity" evidence="1">
    <location>
        <begin position="753"/>
        <end position="770"/>
    </location>
</feature>
<organism evidence="3 4">
    <name type="scientific">Aduncisulcus paluster</name>
    <dbReference type="NCBI Taxonomy" id="2918883"/>
    <lineage>
        <taxon>Eukaryota</taxon>
        <taxon>Metamonada</taxon>
        <taxon>Carpediemonas-like organisms</taxon>
        <taxon>Aduncisulcus</taxon>
    </lineage>
</organism>
<accession>A0ABQ5K0C5</accession>
<dbReference type="PRINTS" id="PR00315">
    <property type="entry name" value="ELONGATNFCT"/>
</dbReference>
<dbReference type="Gene3D" id="3.30.70.870">
    <property type="entry name" value="Elongation Factor G (Translational Gtpase), domain 3"/>
    <property type="match status" value="1"/>
</dbReference>
<protein>
    <recommendedName>
        <fullName evidence="2">Tr-type G domain-containing protein</fullName>
    </recommendedName>
</protein>
<feature type="compositionally biased region" description="Acidic residues" evidence="1">
    <location>
        <begin position="237"/>
        <end position="250"/>
    </location>
</feature>
<dbReference type="EMBL" id="BQXS01012517">
    <property type="protein sequence ID" value="GKT24334.1"/>
    <property type="molecule type" value="Genomic_DNA"/>
</dbReference>
<feature type="compositionally biased region" description="Basic residues" evidence="1">
    <location>
        <begin position="355"/>
        <end position="373"/>
    </location>
</feature>
<dbReference type="InterPro" id="IPR000795">
    <property type="entry name" value="T_Tr_GTP-bd_dom"/>
</dbReference>